<dbReference type="SUPFAM" id="SSF52058">
    <property type="entry name" value="L domain-like"/>
    <property type="match status" value="2"/>
</dbReference>
<evidence type="ECO:0008006" key="3">
    <source>
        <dbReference type="Google" id="ProtNLM"/>
    </source>
</evidence>
<dbReference type="EMBL" id="JAPFFF010000060">
    <property type="protein sequence ID" value="KAK8837389.1"/>
    <property type="molecule type" value="Genomic_DNA"/>
</dbReference>
<dbReference type="InterPro" id="IPR053139">
    <property type="entry name" value="Surface_bspA-like"/>
</dbReference>
<gene>
    <name evidence="1" type="ORF">M9Y10_036822</name>
</gene>
<sequence>MGQNQSSLDKRKSSIDVDGILYELTEKTKEACITGFISNNQNQIYIPRSIQVKKKEYLVTAIYRNTFHYASFQSIQFDPDSPLQLIAEEAFSYSMLESITIPSNVFIICEGAFTSCRQLKSVNFASNNQLQMIEKNSFSKSSIESISIPKRLTEISESTFYSCEQLKHVEFHPNSELQTIQKNAFRSSSIESIFVPFTVQRIGEFAFYSCKNLKKFDIPVNSHLYEIGKNAFSCSSIESISLPSNMRNLADGWCSGTFHLKEIKVVPIGDERVKFVDGNFLVGKSDPKNDLCDILHFARRDIEEAVIPYYVQRIAPSAFANCIRLKRVVFPEDSQISVIDKEAFYFSSIESIYIPKTVTKVCESAFSSCRKLKRVEIPKDFDLQRISNGAFEDCTNDIIRV</sequence>
<dbReference type="PANTHER" id="PTHR45661:SF3">
    <property type="entry name" value="IG-LIKE DOMAIN-CONTAINING PROTEIN"/>
    <property type="match status" value="1"/>
</dbReference>
<evidence type="ECO:0000313" key="2">
    <source>
        <dbReference type="Proteomes" id="UP001470230"/>
    </source>
</evidence>
<evidence type="ECO:0000313" key="1">
    <source>
        <dbReference type="EMBL" id="KAK8837389.1"/>
    </source>
</evidence>
<dbReference type="PANTHER" id="PTHR45661">
    <property type="entry name" value="SURFACE ANTIGEN"/>
    <property type="match status" value="1"/>
</dbReference>
<dbReference type="Pfam" id="PF13306">
    <property type="entry name" value="LRR_5"/>
    <property type="match status" value="2"/>
</dbReference>
<dbReference type="InterPro" id="IPR026906">
    <property type="entry name" value="LRR_5"/>
</dbReference>
<accession>A0ABR2GTW3</accession>
<reference evidence="1 2" key="1">
    <citation type="submission" date="2024-04" db="EMBL/GenBank/DDBJ databases">
        <title>Tritrichomonas musculus Genome.</title>
        <authorList>
            <person name="Alves-Ferreira E."/>
            <person name="Grigg M."/>
            <person name="Lorenzi H."/>
            <person name="Galac M."/>
        </authorList>
    </citation>
    <scope>NUCLEOTIDE SEQUENCE [LARGE SCALE GENOMIC DNA]</scope>
    <source>
        <strain evidence="1 2">EAF2021</strain>
    </source>
</reference>
<dbReference type="Proteomes" id="UP001470230">
    <property type="component" value="Unassembled WGS sequence"/>
</dbReference>
<keyword evidence="2" id="KW-1185">Reference proteome</keyword>
<protein>
    <recommendedName>
        <fullName evidence="3">Surface antigen BspA-like</fullName>
    </recommendedName>
</protein>
<comment type="caution">
    <text evidence="1">The sequence shown here is derived from an EMBL/GenBank/DDBJ whole genome shotgun (WGS) entry which is preliminary data.</text>
</comment>
<name>A0ABR2GTW3_9EUKA</name>
<proteinExistence type="predicted"/>
<dbReference type="Gene3D" id="3.80.10.10">
    <property type="entry name" value="Ribonuclease Inhibitor"/>
    <property type="match status" value="3"/>
</dbReference>
<dbReference type="InterPro" id="IPR032675">
    <property type="entry name" value="LRR_dom_sf"/>
</dbReference>
<organism evidence="1 2">
    <name type="scientific">Tritrichomonas musculus</name>
    <dbReference type="NCBI Taxonomy" id="1915356"/>
    <lineage>
        <taxon>Eukaryota</taxon>
        <taxon>Metamonada</taxon>
        <taxon>Parabasalia</taxon>
        <taxon>Tritrichomonadida</taxon>
        <taxon>Tritrichomonadidae</taxon>
        <taxon>Tritrichomonas</taxon>
    </lineage>
</organism>